<evidence type="ECO:0000313" key="3">
    <source>
        <dbReference type="EMBL" id="OLF13848.1"/>
    </source>
</evidence>
<dbReference type="PANTHER" id="PTHR35174">
    <property type="entry name" value="BLL7171 PROTEIN-RELATED"/>
    <property type="match status" value="1"/>
</dbReference>
<dbReference type="InterPro" id="IPR005545">
    <property type="entry name" value="YCII"/>
</dbReference>
<comment type="caution">
    <text evidence="3">The sequence shown here is derived from an EMBL/GenBank/DDBJ whole genome shotgun (WGS) entry which is preliminary data.</text>
</comment>
<dbReference type="EMBL" id="MSIF01000001">
    <property type="protein sequence ID" value="OLF13848.1"/>
    <property type="molecule type" value="Genomic_DNA"/>
</dbReference>
<comment type="similarity">
    <text evidence="1">Belongs to the YciI family.</text>
</comment>
<evidence type="ECO:0000256" key="1">
    <source>
        <dbReference type="ARBA" id="ARBA00007689"/>
    </source>
</evidence>
<evidence type="ECO:0000259" key="2">
    <source>
        <dbReference type="Pfam" id="PF03795"/>
    </source>
</evidence>
<name>A0A7Z0WR70_9PSEU</name>
<dbReference type="InterPro" id="IPR011008">
    <property type="entry name" value="Dimeric_a/b-barrel"/>
</dbReference>
<protein>
    <submittedName>
        <fullName evidence="3">Dehydrogenase</fullName>
    </submittedName>
</protein>
<reference evidence="3 4" key="1">
    <citation type="submission" date="2016-12" db="EMBL/GenBank/DDBJ databases">
        <title>The draft genome sequence of Actinophytocola xinjiangensis.</title>
        <authorList>
            <person name="Wang W."/>
            <person name="Yuan L."/>
        </authorList>
    </citation>
    <scope>NUCLEOTIDE SEQUENCE [LARGE SCALE GENOMIC DNA]</scope>
    <source>
        <strain evidence="3 4">CGMCC 4.4663</strain>
    </source>
</reference>
<gene>
    <name evidence="3" type="ORF">BLA60_01255</name>
</gene>
<proteinExistence type="inferred from homology"/>
<dbReference type="Pfam" id="PF03795">
    <property type="entry name" value="YCII"/>
    <property type="match status" value="1"/>
</dbReference>
<sequence length="143" mass="15822">MRFMIIRRADEETEAGAQPSEELFEAMSRYNEELLKAGALLDGAGLTPSSLGAAVEWRGGAGPTVVDGPFAEGKELVAGYTMIQADSLQDAIELVKRWPTLDGHGNVELEIRRVGELEDYDISDELKEKERQLRADSEQNRKV</sequence>
<dbReference type="PANTHER" id="PTHR35174:SF4">
    <property type="entry name" value="BLL7163 PROTEIN"/>
    <property type="match status" value="1"/>
</dbReference>
<dbReference type="Gene3D" id="3.30.70.1060">
    <property type="entry name" value="Dimeric alpha+beta barrel"/>
    <property type="match status" value="1"/>
</dbReference>
<dbReference type="SUPFAM" id="SSF54909">
    <property type="entry name" value="Dimeric alpha+beta barrel"/>
    <property type="match status" value="1"/>
</dbReference>
<accession>A0A7Z0WR70</accession>
<dbReference type="OrthoDB" id="668782at2"/>
<organism evidence="3 4">
    <name type="scientific">Actinophytocola xinjiangensis</name>
    <dbReference type="NCBI Taxonomy" id="485602"/>
    <lineage>
        <taxon>Bacteria</taxon>
        <taxon>Bacillati</taxon>
        <taxon>Actinomycetota</taxon>
        <taxon>Actinomycetes</taxon>
        <taxon>Pseudonocardiales</taxon>
        <taxon>Pseudonocardiaceae</taxon>
    </lineage>
</organism>
<dbReference type="Proteomes" id="UP000185696">
    <property type="component" value="Unassembled WGS sequence"/>
</dbReference>
<feature type="domain" description="YCII-related" evidence="2">
    <location>
        <begin position="1"/>
        <end position="102"/>
    </location>
</feature>
<evidence type="ECO:0000313" key="4">
    <source>
        <dbReference type="Proteomes" id="UP000185696"/>
    </source>
</evidence>
<dbReference type="AlphaFoldDB" id="A0A7Z0WR70"/>
<keyword evidence="4" id="KW-1185">Reference proteome</keyword>